<evidence type="ECO:0000313" key="3">
    <source>
        <dbReference type="EMBL" id="KAL1192657.1"/>
    </source>
</evidence>
<keyword evidence="4" id="KW-1185">Reference proteome</keyword>
<dbReference type="EMBL" id="JBANAX010000814">
    <property type="protein sequence ID" value="KAL1192657.1"/>
    <property type="molecule type" value="Genomic_DNA"/>
</dbReference>
<reference evidence="3 4" key="1">
    <citation type="submission" date="2024-04" db="EMBL/GenBank/DDBJ databases">
        <title>Genome assembly C_amara_ONT_v2.</title>
        <authorList>
            <person name="Yant L."/>
            <person name="Moore C."/>
            <person name="Slenker M."/>
        </authorList>
    </citation>
    <scope>NUCLEOTIDE SEQUENCE [LARGE SCALE GENOMIC DNA]</scope>
    <source>
        <tissue evidence="3">Leaf</tissue>
    </source>
</reference>
<evidence type="ECO:0000259" key="2">
    <source>
        <dbReference type="Pfam" id="PF00139"/>
    </source>
</evidence>
<protein>
    <submittedName>
        <fullName evidence="3">Inactive L-type lectin-domain containing receptor kinase III.2</fullName>
    </submittedName>
</protein>
<comment type="caution">
    <text evidence="3">The sequence shown here is derived from an EMBL/GenBank/DDBJ whole genome shotgun (WGS) entry which is preliminary data.</text>
</comment>
<keyword evidence="3" id="KW-0675">Receptor</keyword>
<keyword evidence="3" id="KW-0418">Kinase</keyword>
<dbReference type="Pfam" id="PF00139">
    <property type="entry name" value="Lectin_legB"/>
    <property type="match status" value="1"/>
</dbReference>
<dbReference type="InterPro" id="IPR013320">
    <property type="entry name" value="ConA-like_dom_sf"/>
</dbReference>
<feature type="domain" description="Legume lectin" evidence="2">
    <location>
        <begin position="3"/>
        <end position="58"/>
    </location>
</feature>
<dbReference type="AlphaFoldDB" id="A0ABD0ZDK3"/>
<evidence type="ECO:0000313" key="4">
    <source>
        <dbReference type="Proteomes" id="UP001558713"/>
    </source>
</evidence>
<sequence>MRQMGQAFHGFAISFINPNSSYSVSFSTSFVFAITQGPGAPGHGLSFVISPSMDFSGDEEYKFEAGKWGPD</sequence>
<keyword evidence="3" id="KW-0808">Transferase</keyword>
<proteinExistence type="predicted"/>
<dbReference type="Proteomes" id="UP001558713">
    <property type="component" value="Unassembled WGS sequence"/>
</dbReference>
<gene>
    <name evidence="3" type="ORF">V5N11_020155</name>
</gene>
<name>A0ABD0ZDK3_CARAN</name>
<keyword evidence="1" id="KW-0430">Lectin</keyword>
<organism evidence="3 4">
    <name type="scientific">Cardamine amara subsp. amara</name>
    <dbReference type="NCBI Taxonomy" id="228776"/>
    <lineage>
        <taxon>Eukaryota</taxon>
        <taxon>Viridiplantae</taxon>
        <taxon>Streptophyta</taxon>
        <taxon>Embryophyta</taxon>
        <taxon>Tracheophyta</taxon>
        <taxon>Spermatophyta</taxon>
        <taxon>Magnoliopsida</taxon>
        <taxon>eudicotyledons</taxon>
        <taxon>Gunneridae</taxon>
        <taxon>Pentapetalae</taxon>
        <taxon>rosids</taxon>
        <taxon>malvids</taxon>
        <taxon>Brassicales</taxon>
        <taxon>Brassicaceae</taxon>
        <taxon>Cardamineae</taxon>
        <taxon>Cardamine</taxon>
    </lineage>
</organism>
<evidence type="ECO:0000256" key="1">
    <source>
        <dbReference type="ARBA" id="ARBA00022734"/>
    </source>
</evidence>
<dbReference type="Gene3D" id="2.60.120.200">
    <property type="match status" value="1"/>
</dbReference>
<dbReference type="InterPro" id="IPR001220">
    <property type="entry name" value="Legume_lectin_dom"/>
</dbReference>
<dbReference type="GO" id="GO:0030246">
    <property type="term" value="F:carbohydrate binding"/>
    <property type="evidence" value="ECO:0007669"/>
    <property type="project" value="UniProtKB-KW"/>
</dbReference>
<accession>A0ABD0ZDK3</accession>
<dbReference type="SUPFAM" id="SSF49899">
    <property type="entry name" value="Concanavalin A-like lectins/glucanases"/>
    <property type="match status" value="1"/>
</dbReference>
<dbReference type="GO" id="GO:0016301">
    <property type="term" value="F:kinase activity"/>
    <property type="evidence" value="ECO:0007669"/>
    <property type="project" value="UniProtKB-KW"/>
</dbReference>